<reference evidence="2 3" key="1">
    <citation type="journal article" date="2018" name="Nat. Biotechnol.">
        <title>A standardized bacterial taxonomy based on genome phylogeny substantially revises the tree of life.</title>
        <authorList>
            <person name="Parks D.H."/>
            <person name="Chuvochina M."/>
            <person name="Waite D.W."/>
            <person name="Rinke C."/>
            <person name="Skarshewski A."/>
            <person name="Chaumeil P.A."/>
            <person name="Hugenholtz P."/>
        </authorList>
    </citation>
    <scope>NUCLEOTIDE SEQUENCE [LARGE SCALE GENOMIC DNA]</scope>
    <source>
        <strain evidence="2">UBA11247</strain>
    </source>
</reference>
<evidence type="ECO:0008006" key="4">
    <source>
        <dbReference type="Google" id="ProtNLM"/>
    </source>
</evidence>
<sequence>TKYATPSIIKFAYVLGFVFIALVWVVYAIILIGGFASELGAGGVLLGLVAAVVMSVGALFSLMMMRMMLEFYLSNIRIAQSAQSIDERGAGRR</sequence>
<protein>
    <recommendedName>
        <fullName evidence="4">DUF4282 domain-containing protein</fullName>
    </recommendedName>
</protein>
<dbReference type="InterPro" id="IPR025557">
    <property type="entry name" value="DUF4282"/>
</dbReference>
<feature type="non-terminal residue" evidence="2">
    <location>
        <position position="1"/>
    </location>
</feature>
<keyword evidence="1" id="KW-0812">Transmembrane</keyword>
<evidence type="ECO:0000313" key="2">
    <source>
        <dbReference type="EMBL" id="HCT13995.1"/>
    </source>
</evidence>
<dbReference type="Proteomes" id="UP000261739">
    <property type="component" value="Unassembled WGS sequence"/>
</dbReference>
<dbReference type="EMBL" id="DQID01000115">
    <property type="protein sequence ID" value="HCT13995.1"/>
    <property type="molecule type" value="Genomic_DNA"/>
</dbReference>
<dbReference type="STRING" id="863239.GCA_000213935_00424"/>
<keyword evidence="1" id="KW-0472">Membrane</keyword>
<dbReference type="Pfam" id="PF14110">
    <property type="entry name" value="DUF4282"/>
    <property type="match status" value="1"/>
</dbReference>
<proteinExistence type="predicted"/>
<gene>
    <name evidence="2" type="ORF">DIW82_04145</name>
</gene>
<organism evidence="2 3">
    <name type="scientific">Corynebacterium nuruki</name>
    <dbReference type="NCBI Taxonomy" id="1032851"/>
    <lineage>
        <taxon>Bacteria</taxon>
        <taxon>Bacillati</taxon>
        <taxon>Actinomycetota</taxon>
        <taxon>Actinomycetes</taxon>
        <taxon>Mycobacteriales</taxon>
        <taxon>Corynebacteriaceae</taxon>
        <taxon>Corynebacterium</taxon>
    </lineage>
</organism>
<evidence type="ECO:0000313" key="3">
    <source>
        <dbReference type="Proteomes" id="UP000261739"/>
    </source>
</evidence>
<accession>A0A3D4SY29</accession>
<dbReference type="AlphaFoldDB" id="A0A3D4SY29"/>
<keyword evidence="1" id="KW-1133">Transmembrane helix</keyword>
<feature type="transmembrane region" description="Helical" evidence="1">
    <location>
        <begin position="41"/>
        <end position="62"/>
    </location>
</feature>
<feature type="transmembrane region" description="Helical" evidence="1">
    <location>
        <begin position="12"/>
        <end position="35"/>
    </location>
</feature>
<evidence type="ECO:0000256" key="1">
    <source>
        <dbReference type="SAM" id="Phobius"/>
    </source>
</evidence>
<comment type="caution">
    <text evidence="2">The sequence shown here is derived from an EMBL/GenBank/DDBJ whole genome shotgun (WGS) entry which is preliminary data.</text>
</comment>
<name>A0A3D4SY29_9CORY</name>